<dbReference type="GO" id="GO:0051301">
    <property type="term" value="P:cell division"/>
    <property type="evidence" value="ECO:0007669"/>
    <property type="project" value="UniProtKB-UniRule"/>
</dbReference>
<proteinExistence type="inferred from homology"/>
<comment type="function">
    <text evidence="7">Involved in cell division.</text>
</comment>
<sequence>MPESKGRAKRTYTPPSKPAKAKVGNPPWFVPVMLTLMVVGLLWIVVFYITSQRFPVEAIGRWNLGVGFGLMLAGFAMTTRWR</sequence>
<protein>
    <recommendedName>
        <fullName evidence="7">Cell division protein CrgA</fullName>
    </recommendedName>
</protein>
<evidence type="ECO:0000256" key="6">
    <source>
        <dbReference type="ARBA" id="ARBA00023306"/>
    </source>
</evidence>
<accession>A0A1H0TLE0</accession>
<feature type="transmembrane region" description="Helical" evidence="7">
    <location>
        <begin position="28"/>
        <end position="50"/>
    </location>
</feature>
<feature type="transmembrane region" description="Helical" evidence="7">
    <location>
        <begin position="62"/>
        <end position="81"/>
    </location>
</feature>
<keyword evidence="5 7" id="KW-0472">Membrane</keyword>
<dbReference type="InterPro" id="IPR009619">
    <property type="entry name" value="CrgA"/>
</dbReference>
<dbReference type="AlphaFoldDB" id="A0A1H0TLE0"/>
<evidence type="ECO:0000256" key="5">
    <source>
        <dbReference type="ARBA" id="ARBA00023136"/>
    </source>
</evidence>
<keyword evidence="10" id="KW-1185">Reference proteome</keyword>
<dbReference type="STRING" id="443156.SAMN04489867_2867"/>
<organism evidence="9 10">
    <name type="scientific">Pedococcus dokdonensis</name>
    <dbReference type="NCBI Taxonomy" id="443156"/>
    <lineage>
        <taxon>Bacteria</taxon>
        <taxon>Bacillati</taxon>
        <taxon>Actinomycetota</taxon>
        <taxon>Actinomycetes</taxon>
        <taxon>Micrococcales</taxon>
        <taxon>Intrasporangiaceae</taxon>
        <taxon>Pedococcus</taxon>
    </lineage>
</organism>
<evidence type="ECO:0000256" key="4">
    <source>
        <dbReference type="ARBA" id="ARBA00022989"/>
    </source>
</evidence>
<evidence type="ECO:0000313" key="9">
    <source>
        <dbReference type="EMBL" id="SDP54605.1"/>
    </source>
</evidence>
<dbReference type="OrthoDB" id="5189646at2"/>
<dbReference type="EMBL" id="LT629711">
    <property type="protein sequence ID" value="SDP54605.1"/>
    <property type="molecule type" value="Genomic_DNA"/>
</dbReference>
<name>A0A1H0TLE0_9MICO</name>
<gene>
    <name evidence="7" type="primary">crgA</name>
    <name evidence="9" type="ORF">SAMN04489867_2867</name>
</gene>
<feature type="region of interest" description="Disordered" evidence="8">
    <location>
        <begin position="1"/>
        <end position="21"/>
    </location>
</feature>
<dbReference type="RefSeq" id="WP_091786800.1">
    <property type="nucleotide sequence ID" value="NZ_LT629711.1"/>
</dbReference>
<keyword evidence="3 7" id="KW-0812">Transmembrane</keyword>
<dbReference type="Pfam" id="PF06781">
    <property type="entry name" value="CrgA"/>
    <property type="match status" value="1"/>
</dbReference>
<keyword evidence="2 7" id="KW-0132">Cell division</keyword>
<evidence type="ECO:0000256" key="2">
    <source>
        <dbReference type="ARBA" id="ARBA00022618"/>
    </source>
</evidence>
<dbReference type="HAMAP" id="MF_00631">
    <property type="entry name" value="CrgA"/>
    <property type="match status" value="1"/>
</dbReference>
<evidence type="ECO:0000256" key="8">
    <source>
        <dbReference type="SAM" id="MobiDB-lite"/>
    </source>
</evidence>
<comment type="subcellular location">
    <subcellularLocation>
        <location evidence="7">Cell membrane</location>
        <topology evidence="7">Multi-pass membrane protein</topology>
    </subcellularLocation>
</comment>
<dbReference type="GO" id="GO:0005886">
    <property type="term" value="C:plasma membrane"/>
    <property type="evidence" value="ECO:0007669"/>
    <property type="project" value="UniProtKB-SubCell"/>
</dbReference>
<keyword evidence="4 7" id="KW-1133">Transmembrane helix</keyword>
<evidence type="ECO:0000313" key="10">
    <source>
        <dbReference type="Proteomes" id="UP000199077"/>
    </source>
</evidence>
<dbReference type="Proteomes" id="UP000199077">
    <property type="component" value="Chromosome I"/>
</dbReference>
<keyword evidence="1 7" id="KW-1003">Cell membrane</keyword>
<evidence type="ECO:0000256" key="1">
    <source>
        <dbReference type="ARBA" id="ARBA00022475"/>
    </source>
</evidence>
<evidence type="ECO:0000256" key="7">
    <source>
        <dbReference type="HAMAP-Rule" id="MF_00631"/>
    </source>
</evidence>
<keyword evidence="6 7" id="KW-0131">Cell cycle</keyword>
<reference evidence="10" key="1">
    <citation type="submission" date="2016-10" db="EMBL/GenBank/DDBJ databases">
        <authorList>
            <person name="Varghese N."/>
            <person name="Submissions S."/>
        </authorList>
    </citation>
    <scope>NUCLEOTIDE SEQUENCE [LARGE SCALE GENOMIC DNA]</scope>
    <source>
        <strain evidence="10">DSM 22329</strain>
    </source>
</reference>
<evidence type="ECO:0000256" key="3">
    <source>
        <dbReference type="ARBA" id="ARBA00022692"/>
    </source>
</evidence>
<comment type="similarity">
    <text evidence="7">Belongs to the CrgA family.</text>
</comment>